<evidence type="ECO:0000313" key="2">
    <source>
        <dbReference type="Proteomes" id="UP000033405"/>
    </source>
</evidence>
<dbReference type="PATRIC" id="fig|28037.218.peg.823"/>
<accession>A0A0F3HKZ9</accession>
<name>A0A0F3HKZ9_9STRE</name>
<evidence type="ECO:0000313" key="1">
    <source>
        <dbReference type="EMBL" id="KJU93643.1"/>
    </source>
</evidence>
<organism evidence="1 2">
    <name type="scientific">Streptococcus infantis</name>
    <dbReference type="NCBI Taxonomy" id="68892"/>
    <lineage>
        <taxon>Bacteria</taxon>
        <taxon>Bacillati</taxon>
        <taxon>Bacillota</taxon>
        <taxon>Bacilli</taxon>
        <taxon>Lactobacillales</taxon>
        <taxon>Streptococcaceae</taxon>
        <taxon>Streptococcus</taxon>
    </lineage>
</organism>
<proteinExistence type="predicted"/>
<dbReference type="AlphaFoldDB" id="A0A0F3HKZ9"/>
<reference evidence="1 2" key="1">
    <citation type="submission" date="2015-02" db="EMBL/GenBank/DDBJ databases">
        <title>Evolution of amylase-binding proteins of oral streptococcal species.</title>
        <authorList>
            <person name="Haase E.M."/>
        </authorList>
    </citation>
    <scope>NUCLEOTIDE SEQUENCE [LARGE SCALE GENOMIC DNA]</scope>
    <source>
        <strain evidence="1 2">UC6950A</strain>
    </source>
</reference>
<gene>
    <name evidence="1" type="ORF">TZ96_00850</name>
</gene>
<dbReference type="EMBL" id="JYOV01000011">
    <property type="protein sequence ID" value="KJU93643.1"/>
    <property type="molecule type" value="Genomic_DNA"/>
</dbReference>
<dbReference type="RefSeq" id="WP_045763042.1">
    <property type="nucleotide sequence ID" value="NZ_JYOV01000011.1"/>
</dbReference>
<dbReference type="Proteomes" id="UP000033405">
    <property type="component" value="Unassembled WGS sequence"/>
</dbReference>
<sequence>MSDESRPMEVIKHNLDCQCHRRREWIRVNDKWHAIEFSVDDPNEPPMTEEEKANVALIIQQHLSKKSE</sequence>
<comment type="caution">
    <text evidence="1">The sequence shown here is derived from an EMBL/GenBank/DDBJ whole genome shotgun (WGS) entry which is preliminary data.</text>
</comment>
<protein>
    <submittedName>
        <fullName evidence="1">Uncharacterized protein</fullName>
    </submittedName>
</protein>